<keyword evidence="5 9" id="KW-0812">Transmembrane</keyword>
<keyword evidence="3" id="KW-0328">Glycosyltransferase</keyword>
<accession>A0A7I7M9D7</accession>
<evidence type="ECO:0000256" key="5">
    <source>
        <dbReference type="ARBA" id="ARBA00022692"/>
    </source>
</evidence>
<comment type="subcellular location">
    <subcellularLocation>
        <location evidence="1">Cell membrane</location>
        <topology evidence="1">Multi-pass membrane protein</topology>
    </subcellularLocation>
</comment>
<feature type="compositionally biased region" description="Basic and acidic residues" evidence="8">
    <location>
        <begin position="955"/>
        <end position="997"/>
    </location>
</feature>
<evidence type="ECO:0000313" key="12">
    <source>
        <dbReference type="Proteomes" id="UP000466514"/>
    </source>
</evidence>
<evidence type="ECO:0000256" key="1">
    <source>
        <dbReference type="ARBA" id="ARBA00004651"/>
    </source>
</evidence>
<dbReference type="GO" id="GO:0016763">
    <property type="term" value="F:pentosyltransferase activity"/>
    <property type="evidence" value="ECO:0007669"/>
    <property type="project" value="TreeGrafter"/>
</dbReference>
<evidence type="ECO:0000256" key="4">
    <source>
        <dbReference type="ARBA" id="ARBA00022679"/>
    </source>
</evidence>
<sequence>MDTRGGDVVRRARPGLKIRAIGLNPSIPILGILLILTGLVRLMNLTGSPARLDDEGTYMAQAYAVSEWGELAHYTYWYDHPPAGWLQLALWTVITGPDFGGNAVAAGRYLMVIVAVVTAALLWALARRIEMSRWAAAVAVAIFALSPLSISLTRTVYLDNLAIAWVLGALVLLCSPRRRLSAVFGAAICLGVAVLTKETMLLLLPTFAWLVWTRPAPVTRRYALAVFVALFGVVVSSYLLMAVLRGELVPGPGHVSLWDGISFQLWQRTPGGTLDDPYSLKRHTVEEWLRLDPSLPFLAVAIALAALFVKRLRAFAVGLVVLIVIVLRPGYLPVPFILSALPLTALLAAATGEVALRYVCRNVEQRSIGLRRFRFPVLAAGTLIVSIAVSLWLPVYHGLMESDEDASMRQTQQWVSQNVPKTDRLIVDDAFWLDFIRDGRDRRNVVWAYKVDTDGQVKGWAPHGWTDYQWVVSTASLRANMPPKGVLTEAVAHSHPAAIFGSSGTRVEVLRVDNGRPNSKPPPPAAAAFGGQLAAHLAGTTDAEVLAVLQSPTIDQRVLATLAVVAATQPVRVEAVSTIAGESDAGTPRREITLGGPRRQLEGVAAFFQHQEGPFAVESVDLTSNGLEVRFPARGWDVGLGTGPTPRQDAPAALRVADLRRDRPAEQLTVVGIDGTAAGSLEASDAANPSGYRSMPAGTYVVVTNRAGGTPVIRQVITLSPGATYTLALFSAADTSRVAAQLAPDGPPGGLGPDSAVRVLDAANAAGSVYVALALPQKNEPMVLVNQAAYGLITGYATVPAGRYQAVMTANGREWRQPVEFLRGQPMSLLLTDGPDGPLLRTLRDVPEAPTALNPPTLTMPAGGDAVDKAKTTMPASIERSGGKRIAVLLFVLAIVGAAVLRVRARPPRRPEPQTDAAEHHGVRARWRQVVRRERPVDEIAGRDWDGDQTARLNPDGDRTARLNPDGDRTARLNPDGDRTARLNPDGDRTARLDSDRSAVTLSVAVSPPRHRTDPPLHQSVRAHWRDVVRRARPVDDTARMLLGVDDTAPMNTDLTTGDLSVPRGPR</sequence>
<name>A0A7I7M9D7_9MYCO</name>
<feature type="transmembrane region" description="Helical" evidence="9">
    <location>
        <begin position="21"/>
        <end position="43"/>
    </location>
</feature>
<keyword evidence="12" id="KW-1185">Reference proteome</keyword>
<feature type="transmembrane region" description="Helical" evidence="9">
    <location>
        <begin position="106"/>
        <end position="126"/>
    </location>
</feature>
<feature type="transmembrane region" description="Helical" evidence="9">
    <location>
        <begin position="133"/>
        <end position="150"/>
    </location>
</feature>
<dbReference type="KEGG" id="mpsc:MPSYJ_18730"/>
<feature type="transmembrane region" description="Helical" evidence="9">
    <location>
        <begin position="337"/>
        <end position="356"/>
    </location>
</feature>
<evidence type="ECO:0000256" key="7">
    <source>
        <dbReference type="ARBA" id="ARBA00023136"/>
    </source>
</evidence>
<dbReference type="AlphaFoldDB" id="A0A7I7M9D7"/>
<feature type="transmembrane region" description="Helical" evidence="9">
    <location>
        <begin position="156"/>
        <end position="175"/>
    </location>
</feature>
<proteinExistence type="predicted"/>
<dbReference type="GO" id="GO:0005886">
    <property type="term" value="C:plasma membrane"/>
    <property type="evidence" value="ECO:0007669"/>
    <property type="project" value="UniProtKB-SubCell"/>
</dbReference>
<evidence type="ECO:0000256" key="3">
    <source>
        <dbReference type="ARBA" id="ARBA00022676"/>
    </source>
</evidence>
<gene>
    <name evidence="11" type="ORF">MPSYJ_18730</name>
</gene>
<evidence type="ECO:0000259" key="10">
    <source>
        <dbReference type="Pfam" id="PF13231"/>
    </source>
</evidence>
<keyword evidence="6 9" id="KW-1133">Transmembrane helix</keyword>
<dbReference type="PANTHER" id="PTHR33908:SF11">
    <property type="entry name" value="MEMBRANE PROTEIN"/>
    <property type="match status" value="1"/>
</dbReference>
<feature type="region of interest" description="Disordered" evidence="8">
    <location>
        <begin position="941"/>
        <end position="1000"/>
    </location>
</feature>
<feature type="transmembrane region" description="Helical" evidence="9">
    <location>
        <begin position="222"/>
        <end position="244"/>
    </location>
</feature>
<feature type="domain" description="Glycosyltransferase RgtA/B/C/D-like" evidence="10">
    <location>
        <begin position="79"/>
        <end position="234"/>
    </location>
</feature>
<feature type="transmembrane region" description="Helical" evidence="9">
    <location>
        <begin position="377"/>
        <end position="399"/>
    </location>
</feature>
<keyword evidence="4" id="KW-0808">Transferase</keyword>
<organism evidence="11 12">
    <name type="scientific">Mycolicibacterium psychrotolerans</name>
    <dbReference type="NCBI Taxonomy" id="216929"/>
    <lineage>
        <taxon>Bacteria</taxon>
        <taxon>Bacillati</taxon>
        <taxon>Actinomycetota</taxon>
        <taxon>Actinomycetes</taxon>
        <taxon>Mycobacteriales</taxon>
        <taxon>Mycobacteriaceae</taxon>
        <taxon>Mycolicibacterium</taxon>
    </lineage>
</organism>
<evidence type="ECO:0000313" key="11">
    <source>
        <dbReference type="EMBL" id="BBX68412.1"/>
    </source>
</evidence>
<dbReference type="Proteomes" id="UP000466514">
    <property type="component" value="Chromosome"/>
</dbReference>
<dbReference type="PANTHER" id="PTHR33908">
    <property type="entry name" value="MANNOSYLTRANSFERASE YKCB-RELATED"/>
    <property type="match status" value="1"/>
</dbReference>
<dbReference type="InterPro" id="IPR050297">
    <property type="entry name" value="LipidA_mod_glycosyltrf_83"/>
</dbReference>
<keyword evidence="2" id="KW-1003">Cell membrane</keyword>
<feature type="transmembrane region" description="Helical" evidence="9">
    <location>
        <begin position="312"/>
        <end position="331"/>
    </location>
</feature>
<dbReference type="EMBL" id="AP022574">
    <property type="protein sequence ID" value="BBX68412.1"/>
    <property type="molecule type" value="Genomic_DNA"/>
</dbReference>
<dbReference type="InterPro" id="IPR038731">
    <property type="entry name" value="RgtA/B/C-like"/>
</dbReference>
<feature type="transmembrane region" description="Helical" evidence="9">
    <location>
        <begin position="182"/>
        <end position="210"/>
    </location>
</feature>
<dbReference type="Pfam" id="PF13231">
    <property type="entry name" value="PMT_2"/>
    <property type="match status" value="1"/>
</dbReference>
<reference evidence="11 12" key="1">
    <citation type="journal article" date="2019" name="Emerg. Microbes Infect.">
        <title>Comprehensive subspecies identification of 175 nontuberculous mycobacteria species based on 7547 genomic profiles.</title>
        <authorList>
            <person name="Matsumoto Y."/>
            <person name="Kinjo T."/>
            <person name="Motooka D."/>
            <person name="Nabeya D."/>
            <person name="Jung N."/>
            <person name="Uechi K."/>
            <person name="Horii T."/>
            <person name="Iida T."/>
            <person name="Fujita J."/>
            <person name="Nakamura S."/>
        </authorList>
    </citation>
    <scope>NUCLEOTIDE SEQUENCE [LARGE SCALE GENOMIC DNA]</scope>
    <source>
        <strain evidence="11 12">JCM 13323</strain>
    </source>
</reference>
<keyword evidence="7 9" id="KW-0472">Membrane</keyword>
<protein>
    <recommendedName>
        <fullName evidence="10">Glycosyltransferase RgtA/B/C/D-like domain-containing protein</fullName>
    </recommendedName>
</protein>
<evidence type="ECO:0000256" key="6">
    <source>
        <dbReference type="ARBA" id="ARBA00022989"/>
    </source>
</evidence>
<evidence type="ECO:0000256" key="9">
    <source>
        <dbReference type="SAM" id="Phobius"/>
    </source>
</evidence>
<dbReference type="GO" id="GO:0009103">
    <property type="term" value="P:lipopolysaccharide biosynthetic process"/>
    <property type="evidence" value="ECO:0007669"/>
    <property type="project" value="UniProtKB-ARBA"/>
</dbReference>
<evidence type="ECO:0000256" key="2">
    <source>
        <dbReference type="ARBA" id="ARBA00022475"/>
    </source>
</evidence>
<evidence type="ECO:0000256" key="8">
    <source>
        <dbReference type="SAM" id="MobiDB-lite"/>
    </source>
</evidence>